<gene>
    <name evidence="1" type="ORF">GTZ99_06950</name>
</gene>
<organism evidence="1 2">
    <name type="scientific">Novosphingobium ovatum</name>
    <dbReference type="NCBI Taxonomy" id="1908523"/>
    <lineage>
        <taxon>Bacteria</taxon>
        <taxon>Pseudomonadati</taxon>
        <taxon>Pseudomonadota</taxon>
        <taxon>Alphaproteobacteria</taxon>
        <taxon>Sphingomonadales</taxon>
        <taxon>Sphingomonadaceae</taxon>
        <taxon>Novosphingobium</taxon>
    </lineage>
</organism>
<dbReference type="Proteomes" id="UP000753724">
    <property type="component" value="Unassembled WGS sequence"/>
</dbReference>
<reference evidence="2" key="1">
    <citation type="submission" date="2020-01" db="EMBL/GenBank/DDBJ databases">
        <title>Sphingomonas sp. strain CSW-10.</title>
        <authorList>
            <person name="Chen W.-M."/>
        </authorList>
    </citation>
    <scope>NUCLEOTIDE SEQUENCE [LARGE SCALE GENOMIC DNA]</scope>
    <source>
        <strain evidence="2">FSY-8</strain>
    </source>
</reference>
<evidence type="ECO:0000313" key="2">
    <source>
        <dbReference type="Proteomes" id="UP000753724"/>
    </source>
</evidence>
<proteinExistence type="predicted"/>
<accession>A0ABW9XCP4</accession>
<dbReference type="EMBL" id="JAAAPO010000002">
    <property type="protein sequence ID" value="NBC36295.1"/>
    <property type="molecule type" value="Genomic_DNA"/>
</dbReference>
<protein>
    <recommendedName>
        <fullName evidence="3">DOMON-like domain-containing protein</fullName>
    </recommendedName>
</protein>
<comment type="caution">
    <text evidence="1">The sequence shown here is derived from an EMBL/GenBank/DDBJ whole genome shotgun (WGS) entry which is preliminary data.</text>
</comment>
<keyword evidence="2" id="KW-1185">Reference proteome</keyword>
<evidence type="ECO:0000313" key="1">
    <source>
        <dbReference type="EMBL" id="NBC36295.1"/>
    </source>
</evidence>
<name>A0ABW9XCP4_9SPHN</name>
<dbReference type="CDD" id="cd09627">
    <property type="entry name" value="DOMON_murB_like"/>
    <property type="match status" value="1"/>
</dbReference>
<dbReference type="RefSeq" id="WP_161717519.1">
    <property type="nucleotide sequence ID" value="NZ_JAAAPO010000002.1"/>
</dbReference>
<evidence type="ECO:0008006" key="3">
    <source>
        <dbReference type="Google" id="ProtNLM"/>
    </source>
</evidence>
<sequence>MARFSLIAHPDRPPLQVRGVACGVARVGDRIVLDWRVEGAGALIVPPPAAPVHTDGLWQTTCFEAFLALPGTAYAECNLAPSGAWAAYGFADYRDGMAPRPLTSVPQITALRQDDAFACRAVLAAADWVGAVSLGLTAVIAEEGGHTSYWALAHAAGKPDFHQRSCFTAAIEAALRP</sequence>